<feature type="coiled-coil region" evidence="3">
    <location>
        <begin position="320"/>
        <end position="354"/>
    </location>
</feature>
<evidence type="ECO:0000256" key="3">
    <source>
        <dbReference type="SAM" id="Coils"/>
    </source>
</evidence>
<comment type="subcellular location">
    <subcellularLocation>
        <location evidence="1">Nucleus</location>
    </subcellularLocation>
</comment>
<feature type="region of interest" description="Disordered" evidence="4">
    <location>
        <begin position="399"/>
        <end position="424"/>
    </location>
</feature>
<dbReference type="AlphaFoldDB" id="A0A6H0XL35"/>
<dbReference type="InterPro" id="IPR012890">
    <property type="entry name" value="GCFC2-like"/>
</dbReference>
<proteinExistence type="predicted"/>
<reference evidence="5 6" key="1">
    <citation type="journal article" date="2016" name="Sci. Rep.">
        <title>Peltaster fructicola genome reveals evolution from an invasive phytopathogen to an ectophytic parasite.</title>
        <authorList>
            <person name="Xu C."/>
            <person name="Chen H."/>
            <person name="Gleason M.L."/>
            <person name="Xu J.R."/>
            <person name="Liu H."/>
            <person name="Zhang R."/>
            <person name="Sun G."/>
        </authorList>
    </citation>
    <scope>NUCLEOTIDE SEQUENCE [LARGE SCALE GENOMIC DNA]</scope>
    <source>
        <strain evidence="5 6">LNHT1506</strain>
    </source>
</reference>
<evidence type="ECO:0000256" key="4">
    <source>
        <dbReference type="SAM" id="MobiDB-lite"/>
    </source>
</evidence>
<dbReference type="PANTHER" id="PTHR12214">
    <property type="entry name" value="GC-RICH SEQUENCE DNA-BINDING FACTOR"/>
    <property type="match status" value="1"/>
</dbReference>
<feature type="compositionally biased region" description="Polar residues" evidence="4">
    <location>
        <begin position="103"/>
        <end position="131"/>
    </location>
</feature>
<dbReference type="GO" id="GO:0071008">
    <property type="term" value="C:U2-type post-mRNA release spliceosomal complex"/>
    <property type="evidence" value="ECO:0007669"/>
    <property type="project" value="InterPro"/>
</dbReference>
<keyword evidence="2" id="KW-0539">Nucleus</keyword>
<dbReference type="PANTHER" id="PTHR12214:SF0">
    <property type="entry name" value="LD29489P"/>
    <property type="match status" value="1"/>
</dbReference>
<dbReference type="OrthoDB" id="429427at2759"/>
<feature type="compositionally biased region" description="Acidic residues" evidence="4">
    <location>
        <begin position="183"/>
        <end position="195"/>
    </location>
</feature>
<keyword evidence="6" id="KW-1185">Reference proteome</keyword>
<keyword evidence="3" id="KW-0175">Coiled coil</keyword>
<evidence type="ECO:0000256" key="1">
    <source>
        <dbReference type="ARBA" id="ARBA00004123"/>
    </source>
</evidence>
<dbReference type="GO" id="GO:0000390">
    <property type="term" value="P:spliceosomal complex disassembly"/>
    <property type="evidence" value="ECO:0007669"/>
    <property type="project" value="InterPro"/>
</dbReference>
<protein>
    <submittedName>
        <fullName evidence="5">Uncharacterized protein</fullName>
    </submittedName>
</protein>
<evidence type="ECO:0000313" key="5">
    <source>
        <dbReference type="EMBL" id="QIW95334.1"/>
    </source>
</evidence>
<name>A0A6H0XL35_9PEZI</name>
<feature type="region of interest" description="Disordered" evidence="4">
    <location>
        <begin position="1"/>
        <end position="133"/>
    </location>
</feature>
<dbReference type="GO" id="GO:0003677">
    <property type="term" value="F:DNA binding"/>
    <property type="evidence" value="ECO:0007669"/>
    <property type="project" value="InterPro"/>
</dbReference>
<accession>A0A6H0XL35</accession>
<evidence type="ECO:0000256" key="2">
    <source>
        <dbReference type="ARBA" id="ARBA00023242"/>
    </source>
</evidence>
<feature type="compositionally biased region" description="Basic residues" evidence="4">
    <location>
        <begin position="1"/>
        <end position="12"/>
    </location>
</feature>
<feature type="region of interest" description="Disordered" evidence="4">
    <location>
        <begin position="181"/>
        <end position="202"/>
    </location>
</feature>
<feature type="compositionally biased region" description="Polar residues" evidence="4">
    <location>
        <begin position="79"/>
        <end position="88"/>
    </location>
</feature>
<dbReference type="Proteomes" id="UP000503462">
    <property type="component" value="Chromosome 1"/>
</dbReference>
<organism evidence="5 6">
    <name type="scientific">Peltaster fructicola</name>
    <dbReference type="NCBI Taxonomy" id="286661"/>
    <lineage>
        <taxon>Eukaryota</taxon>
        <taxon>Fungi</taxon>
        <taxon>Dikarya</taxon>
        <taxon>Ascomycota</taxon>
        <taxon>Pezizomycotina</taxon>
        <taxon>Dothideomycetes</taxon>
        <taxon>Dothideomycetes incertae sedis</taxon>
        <taxon>Peltaster</taxon>
    </lineage>
</organism>
<sequence length="424" mass="47386">MKKSFSARRVPRKIGSDDESTTPSDLNVVTSSIKRPTVKPKRSSQLQSFGTDQDGDDSSGGSVIAPKRSNISRIALQRSAGQRSSFLSNELPRNPNREEDIPTYSTADLQALKDSTPSTPQQSASEANLHTTLGVRDKFGTSLARYEQQQNAAIPSATQIAEKKARRARLALEAKADEYISLDPDDPGWQEDEDGNVMRDMDGRLVLREKDKYKVQESRLVRDDEDVMEGFDEYTGETGSRIAMGASTLPNDQQARRNDISAQIAYAEGGSDSDSDVEEKTRNAAFEAAQTKHGAYGASIATTDPYAEHRVKTPPVITPLPDMESVLRRLRKTLLDMEEKKRAKEAEMDLLTKEKFRIRNEETRVQMQLKEVAEKFRQLKMERGFLPKDQPDIVTTVAEVSHTDDDDHDEDMLDRPRLGLGHVS</sequence>
<evidence type="ECO:0000313" key="6">
    <source>
        <dbReference type="Proteomes" id="UP000503462"/>
    </source>
</evidence>
<dbReference type="InterPro" id="IPR028211">
    <property type="entry name" value="Ntr2"/>
</dbReference>
<gene>
    <name evidence="5" type="ORF">AMS68_000852</name>
</gene>
<dbReference type="EMBL" id="CP051139">
    <property type="protein sequence ID" value="QIW95334.1"/>
    <property type="molecule type" value="Genomic_DNA"/>
</dbReference>
<dbReference type="Pfam" id="PF15458">
    <property type="entry name" value="NTR2"/>
    <property type="match status" value="1"/>
</dbReference>
<feature type="compositionally biased region" description="Polar residues" evidence="4">
    <location>
        <begin position="21"/>
        <end position="34"/>
    </location>
</feature>